<name>A0AAE7AWK4_9VIBR</name>
<dbReference type="EMBL" id="CP053542">
    <property type="protein sequence ID" value="QJY38072.1"/>
    <property type="molecule type" value="Genomic_DNA"/>
</dbReference>
<dbReference type="Proteomes" id="UP000501443">
    <property type="component" value="Plasmid pveu"/>
</dbReference>
<proteinExistence type="predicted"/>
<evidence type="ECO:0000313" key="2">
    <source>
        <dbReference type="Proteomes" id="UP000501443"/>
    </source>
</evidence>
<sequence>MRTHPFLVIKGEDVSFSRARWSIFLRSRSQERVIVDTLIPHRYSALALAKSSVRIGTLSHNTWRIDVSITAAVMCSLVAPVKTDALQREVPLGITVGWARQLRLAVSTCAVVPTLFSSPPFVLGSLSGEGKLHFLEVAMPINPQILRSLDEACARSLCDRTQLPQQTERISGLLDQLWEDLGEEFFWLEATLWKALTESEGSFSLCLLKAPHRNRYRLCLAQDVDQHIYQLNQQSGEPVELVAVMNWDTLNDASMSPLILDWSLDSRWFALSSRQLHHVMDVFERHRA</sequence>
<dbReference type="AlphaFoldDB" id="A0AAE7AWK4"/>
<reference evidence="1 2" key="1">
    <citation type="submission" date="2020-05" db="EMBL/GenBank/DDBJ databases">
        <title>First description outside Europe of the emergent pathogen for shellfish aquaculture Vibrio europaeus.</title>
        <authorList>
            <person name="Dubert J."/>
            <person name="Rojas R."/>
        </authorList>
    </citation>
    <scope>NUCLEOTIDE SEQUENCE [LARGE SCALE GENOMIC DNA]</scope>
    <source>
        <strain evidence="1 2">NPI-1</strain>
        <plasmid evidence="2">pveu</plasmid>
    </source>
</reference>
<protein>
    <submittedName>
        <fullName evidence="1">Uncharacterized protein</fullName>
    </submittedName>
</protein>
<accession>A0AAE7AWK4</accession>
<gene>
    <name evidence="1" type="ORF">HOO69_15945</name>
</gene>
<organism evidence="1 2">
    <name type="scientific">Vibrio europaeus</name>
    <dbReference type="NCBI Taxonomy" id="300876"/>
    <lineage>
        <taxon>Bacteria</taxon>
        <taxon>Pseudomonadati</taxon>
        <taxon>Pseudomonadota</taxon>
        <taxon>Gammaproteobacteria</taxon>
        <taxon>Vibrionales</taxon>
        <taxon>Vibrionaceae</taxon>
        <taxon>Vibrio</taxon>
        <taxon>Vibrio oreintalis group</taxon>
    </lineage>
</organism>
<evidence type="ECO:0000313" key="1">
    <source>
        <dbReference type="EMBL" id="QJY38072.1"/>
    </source>
</evidence>
<keyword evidence="1" id="KW-0614">Plasmid</keyword>
<geneLocation type="plasmid" evidence="2">
    <name>pveu</name>
</geneLocation>